<evidence type="ECO:0000313" key="2">
    <source>
        <dbReference type="Proteomes" id="UP000886667"/>
    </source>
</evidence>
<dbReference type="EMBL" id="JAEPCM010000091">
    <property type="protein sequence ID" value="MCG7945367.1"/>
    <property type="molecule type" value="Genomic_DNA"/>
</dbReference>
<sequence>MTGRGLRTTTTSLAIAEGVGLQHKNVLGLIRQNLEELRELGNIAFETRNSIGAGRHTQYTILNEPQATLLLTFMRNSPVVVRFKVRLVEEFYRMREQLKNTQAPAQLSRMEILHLVTH</sequence>
<organism evidence="1 2">
    <name type="scientific">Candidatus Thiodiazotropha taylori</name>
    <dbReference type="NCBI Taxonomy" id="2792791"/>
    <lineage>
        <taxon>Bacteria</taxon>
        <taxon>Pseudomonadati</taxon>
        <taxon>Pseudomonadota</taxon>
        <taxon>Gammaproteobacteria</taxon>
        <taxon>Chromatiales</taxon>
        <taxon>Sedimenticolaceae</taxon>
        <taxon>Candidatus Thiodiazotropha</taxon>
    </lineage>
</organism>
<dbReference type="Proteomes" id="UP000886667">
    <property type="component" value="Unassembled WGS sequence"/>
</dbReference>
<reference evidence="1" key="1">
    <citation type="journal article" date="2021" name="Proc. Natl. Acad. Sci. U.S.A.">
        <title>Global biogeography of chemosynthetic symbionts reveals both localized and globally distributed symbiont groups. .</title>
        <authorList>
            <person name="Osvatic J.T."/>
            <person name="Wilkins L.G.E."/>
            <person name="Leibrecht L."/>
            <person name="Leray M."/>
            <person name="Zauner S."/>
            <person name="Polzin J."/>
            <person name="Camacho Y."/>
            <person name="Gros O."/>
            <person name="van Gils J.A."/>
            <person name="Eisen J.A."/>
            <person name="Petersen J.M."/>
            <person name="Yuen B."/>
        </authorList>
    </citation>
    <scope>NUCLEOTIDE SEQUENCE</scope>
    <source>
        <strain evidence="1">MAGclacostrist064TRANS</strain>
    </source>
</reference>
<gene>
    <name evidence="1" type="ORF">JAZ07_03365</name>
</gene>
<dbReference type="InterPro" id="IPR014054">
    <property type="entry name" value="Phage_regulatory_Rha"/>
</dbReference>
<protein>
    <submittedName>
        <fullName evidence="1">Rha family transcriptional regulator</fullName>
    </submittedName>
</protein>
<proteinExistence type="predicted"/>
<dbReference type="Pfam" id="PF09669">
    <property type="entry name" value="Phage_pRha"/>
    <property type="match status" value="1"/>
</dbReference>
<accession>A0A9E4N359</accession>
<dbReference type="AlphaFoldDB" id="A0A9E4N359"/>
<evidence type="ECO:0000313" key="1">
    <source>
        <dbReference type="EMBL" id="MCG7945367.1"/>
    </source>
</evidence>
<name>A0A9E4N359_9GAMM</name>
<comment type="caution">
    <text evidence="1">The sequence shown here is derived from an EMBL/GenBank/DDBJ whole genome shotgun (WGS) entry which is preliminary data.</text>
</comment>